<dbReference type="InterPro" id="IPR005097">
    <property type="entry name" value="Sacchrp_dh_NADP-bd"/>
</dbReference>
<dbReference type="Proteomes" id="UP000027665">
    <property type="component" value="Unassembled WGS sequence"/>
</dbReference>
<dbReference type="eggNOG" id="COG1748">
    <property type="taxonomic scope" value="Bacteria"/>
</dbReference>
<proteinExistence type="predicted"/>
<dbReference type="EMBL" id="JMKI01000045">
    <property type="protein sequence ID" value="KEJ91573.1"/>
    <property type="molecule type" value="Genomic_DNA"/>
</dbReference>
<dbReference type="InterPro" id="IPR051168">
    <property type="entry name" value="AASS"/>
</dbReference>
<dbReference type="SUPFAM" id="SSF51735">
    <property type="entry name" value="NAD(P)-binding Rossmann-fold domains"/>
    <property type="match status" value="1"/>
</dbReference>
<dbReference type="PANTHER" id="PTHR11133">
    <property type="entry name" value="SACCHAROPINE DEHYDROGENASE"/>
    <property type="match status" value="1"/>
</dbReference>
<dbReference type="GO" id="GO:0019878">
    <property type="term" value="P:lysine biosynthetic process via aminoadipic acid"/>
    <property type="evidence" value="ECO:0007669"/>
    <property type="project" value="TreeGrafter"/>
</dbReference>
<dbReference type="STRING" id="2754.EH55_09195"/>
<dbReference type="OrthoDB" id="9769367at2"/>
<dbReference type="InterPro" id="IPR032095">
    <property type="entry name" value="Sacchrp_dh-like_C"/>
</dbReference>
<dbReference type="Pfam" id="PF03435">
    <property type="entry name" value="Sacchrp_dh_NADP"/>
    <property type="match status" value="1"/>
</dbReference>
<dbReference type="SUPFAM" id="SSF55347">
    <property type="entry name" value="Glyceraldehyde-3-phosphate dehydrogenase-like, C-terminal domain"/>
    <property type="match status" value="1"/>
</dbReference>
<reference evidence="4 5" key="1">
    <citation type="submission" date="2014-04" db="EMBL/GenBank/DDBJ databases">
        <title>Draft Genome Sequence of Synergistes jonesii.</title>
        <authorList>
            <person name="Coil D.A."/>
            <person name="Eisen J.A."/>
            <person name="Holland-Moritz H.E."/>
        </authorList>
    </citation>
    <scope>NUCLEOTIDE SEQUENCE [LARGE SCALE GENOMIC DNA]</scope>
    <source>
        <strain evidence="4 5">78-1</strain>
    </source>
</reference>
<evidence type="ECO:0000259" key="3">
    <source>
        <dbReference type="Pfam" id="PF16653"/>
    </source>
</evidence>
<dbReference type="Gene3D" id="3.30.360.10">
    <property type="entry name" value="Dihydrodipicolinate Reductase, domain 2"/>
    <property type="match status" value="1"/>
</dbReference>
<dbReference type="PANTHER" id="PTHR11133:SF22">
    <property type="entry name" value="ALPHA-AMINOADIPIC SEMIALDEHYDE SYNTHASE, MITOCHONDRIAL"/>
    <property type="match status" value="1"/>
</dbReference>
<dbReference type="RefSeq" id="WP_037977689.1">
    <property type="nucleotide sequence ID" value="NZ_CAMETI010000026.1"/>
</dbReference>
<comment type="caution">
    <text evidence="4">The sequence shown here is derived from an EMBL/GenBank/DDBJ whole genome shotgun (WGS) entry which is preliminary data.</text>
</comment>
<evidence type="ECO:0000313" key="5">
    <source>
        <dbReference type="Proteomes" id="UP000027665"/>
    </source>
</evidence>
<sequence>MRKVLVLGAGRIARPCIQYLLVNCRYEVFVSDICEKNIDRCIARHPNGHKIVGDSIANLKDTIKQVSPEVLICLLPATLIGKVTRACVDSCVHFISPSYLKPEVRELEAEAKNNGVTLLCELGLDPGIDHMSASRTIRAIHAQNGRILSFKSWCGALPAPKYNNNPIGYKLSWAPTSLIRASRREAKIIRNGRTIVWPDGETYNHASLIDIQGMGWFEEYANADSTPYVQYYGIPEAKDVYRGTIRNIGWCEMICKMQNLGLFDEGEHDFSGRTYADVTRELIGAEKETNLKDALCAFLDLEPYSAVILKLEWLGLFEERLVPINRGTMFQFVECLYNEKLVFAEEEQDVSIMEHRYLIEYSDRKVLKRSTLVDYGIPGSDFSVARLTGLPPAMGAKLILDKKIKQSGILTPTMPEVYEPELTALEKMGITFKETETLVE</sequence>
<feature type="domain" description="Saccharopine dehydrogenase NADP binding" evidence="2">
    <location>
        <begin position="4"/>
        <end position="119"/>
    </location>
</feature>
<organism evidence="4 5">
    <name type="scientific">Synergistes jonesii</name>
    <dbReference type="NCBI Taxonomy" id="2754"/>
    <lineage>
        <taxon>Bacteria</taxon>
        <taxon>Thermotogati</taxon>
        <taxon>Synergistota</taxon>
        <taxon>Synergistia</taxon>
        <taxon>Synergistales</taxon>
        <taxon>Synergistaceae</taxon>
        <taxon>Synergistes</taxon>
    </lineage>
</organism>
<keyword evidence="5" id="KW-1185">Reference proteome</keyword>
<evidence type="ECO:0000259" key="2">
    <source>
        <dbReference type="Pfam" id="PF03435"/>
    </source>
</evidence>
<name>A0A073IML9_9BACT</name>
<gene>
    <name evidence="4" type="ORF">EH55_09195</name>
</gene>
<dbReference type="GO" id="GO:0004753">
    <property type="term" value="F:saccharopine dehydrogenase activity"/>
    <property type="evidence" value="ECO:0007669"/>
    <property type="project" value="TreeGrafter"/>
</dbReference>
<dbReference type="GO" id="GO:0005737">
    <property type="term" value="C:cytoplasm"/>
    <property type="evidence" value="ECO:0007669"/>
    <property type="project" value="TreeGrafter"/>
</dbReference>
<dbReference type="Gene3D" id="1.10.1870.10">
    <property type="entry name" value="Domain 3, Saccharopine reductase"/>
    <property type="match status" value="1"/>
</dbReference>
<evidence type="ECO:0000256" key="1">
    <source>
        <dbReference type="ARBA" id="ARBA00023002"/>
    </source>
</evidence>
<dbReference type="Pfam" id="PF16653">
    <property type="entry name" value="Sacchrp_dh_C"/>
    <property type="match status" value="1"/>
</dbReference>
<evidence type="ECO:0000313" key="4">
    <source>
        <dbReference type="EMBL" id="KEJ91573.1"/>
    </source>
</evidence>
<dbReference type="GeneID" id="90984288"/>
<dbReference type="AlphaFoldDB" id="A0A073IML9"/>
<protein>
    <submittedName>
        <fullName evidence="4">Saccharopine dehydrogenase</fullName>
    </submittedName>
</protein>
<accession>A0A073IML9</accession>
<dbReference type="InterPro" id="IPR036291">
    <property type="entry name" value="NAD(P)-bd_dom_sf"/>
</dbReference>
<feature type="domain" description="Saccharopine dehydrogenase-like C-terminal" evidence="3">
    <location>
        <begin position="123"/>
        <end position="430"/>
    </location>
</feature>
<keyword evidence="1" id="KW-0560">Oxidoreductase</keyword>
<dbReference type="Gene3D" id="3.40.50.720">
    <property type="entry name" value="NAD(P)-binding Rossmann-like Domain"/>
    <property type="match status" value="1"/>
</dbReference>